<reference evidence="1 2" key="1">
    <citation type="submission" date="2023-08" db="EMBL/GenBank/DDBJ databases">
        <title>Characterization of two Paracoccaceae strains isolated from Phycosphere and proposal of Xinfangfangia lacusdiani sp. nov.</title>
        <authorList>
            <person name="Deng Y."/>
            <person name="Zhang Y.Q."/>
        </authorList>
    </citation>
    <scope>NUCLEOTIDE SEQUENCE [LARGE SCALE GENOMIC DNA]</scope>
    <source>
        <strain evidence="1 2">CPCC 101601</strain>
    </source>
</reference>
<evidence type="ECO:0000313" key="1">
    <source>
        <dbReference type="EMBL" id="MDQ2066727.1"/>
    </source>
</evidence>
<name>A0ABU0VYA0_9RHOB</name>
<dbReference type="EMBL" id="JAVDBT010000008">
    <property type="protein sequence ID" value="MDQ2066727.1"/>
    <property type="molecule type" value="Genomic_DNA"/>
</dbReference>
<organism evidence="1 2">
    <name type="scientific">Pseudogemmobacter lacusdianii</name>
    <dbReference type="NCBI Taxonomy" id="3069608"/>
    <lineage>
        <taxon>Bacteria</taxon>
        <taxon>Pseudomonadati</taxon>
        <taxon>Pseudomonadota</taxon>
        <taxon>Alphaproteobacteria</taxon>
        <taxon>Rhodobacterales</taxon>
        <taxon>Paracoccaceae</taxon>
        <taxon>Pseudogemmobacter</taxon>
    </lineage>
</organism>
<protein>
    <recommendedName>
        <fullName evidence="3">Phosphoribosyl-ATP diphosphatase</fullName>
    </recommendedName>
</protein>
<dbReference type="RefSeq" id="WP_306680436.1">
    <property type="nucleotide sequence ID" value="NZ_JAVDBT010000008.1"/>
</dbReference>
<dbReference type="InterPro" id="IPR023292">
    <property type="entry name" value="NTP_PyroPHydrolase-like_dom_sf"/>
</dbReference>
<keyword evidence="2" id="KW-1185">Reference proteome</keyword>
<dbReference type="Gene3D" id="1.10.3420.10">
    <property type="entry name" value="putative ntp pyrophosphohydrolase like domain"/>
    <property type="match status" value="1"/>
</dbReference>
<accession>A0ABU0VYA0</accession>
<evidence type="ECO:0008006" key="3">
    <source>
        <dbReference type="Google" id="ProtNLM"/>
    </source>
</evidence>
<gene>
    <name evidence="1" type="ORF">Q9295_10090</name>
</gene>
<dbReference type="Proteomes" id="UP001239680">
    <property type="component" value="Unassembled WGS sequence"/>
</dbReference>
<proteinExistence type="predicted"/>
<sequence length="202" mass="21511">MIMNNPFAQRFIPQVVAFMEAAGQTPNMGLQAQLMLEESQEALEALDAYHANPSVELAAALLKEIGDALYVSVGVAIAANYYRDNNLVFERIEASPEGVMALDGFGNILHETAAMIGDEGVAEILQRVVDSNMTKVAGGVVRDPETGKVLKGPNYVAPDLTDLAVTVHEKVSKMNEELEGLMTILAALGIAPEQPASTELAA</sequence>
<evidence type="ECO:0000313" key="2">
    <source>
        <dbReference type="Proteomes" id="UP001239680"/>
    </source>
</evidence>
<comment type="caution">
    <text evidence="1">The sequence shown here is derived from an EMBL/GenBank/DDBJ whole genome shotgun (WGS) entry which is preliminary data.</text>
</comment>